<gene>
    <name evidence="1" type="ORF">bsdcttw_37190</name>
</gene>
<proteinExistence type="predicted"/>
<accession>A0A7I8DQI2</accession>
<protein>
    <recommendedName>
        <fullName evidence="3">Tyr recombinase domain-containing protein</fullName>
    </recommendedName>
</protein>
<name>A0A7I8DQI2_9FIRM</name>
<dbReference type="EMBL" id="AP023368">
    <property type="protein sequence ID" value="BCK00679.1"/>
    <property type="molecule type" value="Genomic_DNA"/>
</dbReference>
<keyword evidence="2" id="KW-1185">Reference proteome</keyword>
<evidence type="ECO:0000313" key="1">
    <source>
        <dbReference type="EMBL" id="BCK00679.1"/>
    </source>
</evidence>
<dbReference type="KEGG" id="acht:bsdcttw_37190"/>
<reference evidence="1 2" key="2">
    <citation type="submission" date="2020-08" db="EMBL/GenBank/DDBJ databases">
        <authorList>
            <person name="Ueki A."/>
            <person name="Tonouchi A."/>
        </authorList>
    </citation>
    <scope>NUCLEOTIDE SEQUENCE [LARGE SCALE GENOMIC DNA]</scope>
    <source>
        <strain evidence="1 2">CTTW</strain>
    </source>
</reference>
<organism evidence="1 2">
    <name type="scientific">Anaerocolumna chitinilytica</name>
    <dbReference type="NCBI Taxonomy" id="1727145"/>
    <lineage>
        <taxon>Bacteria</taxon>
        <taxon>Bacillati</taxon>
        <taxon>Bacillota</taxon>
        <taxon>Clostridia</taxon>
        <taxon>Lachnospirales</taxon>
        <taxon>Lachnospiraceae</taxon>
        <taxon>Anaerocolumna</taxon>
    </lineage>
</organism>
<evidence type="ECO:0008006" key="3">
    <source>
        <dbReference type="Google" id="ProtNLM"/>
    </source>
</evidence>
<reference evidence="1 2" key="1">
    <citation type="submission" date="2020-08" db="EMBL/GenBank/DDBJ databases">
        <title>Draft genome sequencing of an Anaerocolumna strain isolated from anoxic soil subjected to BSD treatment.</title>
        <authorList>
            <person name="Uek A."/>
            <person name="Tonouchi A."/>
        </authorList>
    </citation>
    <scope>NUCLEOTIDE SEQUENCE [LARGE SCALE GENOMIC DNA]</scope>
    <source>
        <strain evidence="1 2">CTTW</strain>
    </source>
</reference>
<sequence length="67" mass="7643">MGRMKIPIEDIRWYLGHNDTATTRTYKMNNEGKQKTSKQIVNALLEMNGSDVLMGTQNSRNEKSPEA</sequence>
<dbReference type="AlphaFoldDB" id="A0A7I8DQI2"/>
<dbReference type="Proteomes" id="UP000515703">
    <property type="component" value="Chromosome"/>
</dbReference>
<evidence type="ECO:0000313" key="2">
    <source>
        <dbReference type="Proteomes" id="UP000515703"/>
    </source>
</evidence>